<dbReference type="AlphaFoldDB" id="A0A9N9XNP3"/>
<evidence type="ECO:0000256" key="2">
    <source>
        <dbReference type="SAM" id="MobiDB-lite"/>
    </source>
</evidence>
<feature type="coiled-coil region" evidence="1">
    <location>
        <begin position="118"/>
        <end position="159"/>
    </location>
</feature>
<proteinExistence type="predicted"/>
<evidence type="ECO:0000256" key="1">
    <source>
        <dbReference type="SAM" id="Coils"/>
    </source>
</evidence>
<reference evidence="3" key="1">
    <citation type="submission" date="2022-01" db="EMBL/GenBank/DDBJ databases">
        <authorList>
            <person name="King R."/>
        </authorList>
    </citation>
    <scope>NUCLEOTIDE SEQUENCE</scope>
</reference>
<organism evidence="3 4">
    <name type="scientific">Phyllotreta striolata</name>
    <name type="common">Striped flea beetle</name>
    <name type="synonym">Crioceris striolata</name>
    <dbReference type="NCBI Taxonomy" id="444603"/>
    <lineage>
        <taxon>Eukaryota</taxon>
        <taxon>Metazoa</taxon>
        <taxon>Ecdysozoa</taxon>
        <taxon>Arthropoda</taxon>
        <taxon>Hexapoda</taxon>
        <taxon>Insecta</taxon>
        <taxon>Pterygota</taxon>
        <taxon>Neoptera</taxon>
        <taxon>Endopterygota</taxon>
        <taxon>Coleoptera</taxon>
        <taxon>Polyphaga</taxon>
        <taxon>Cucujiformia</taxon>
        <taxon>Chrysomeloidea</taxon>
        <taxon>Chrysomelidae</taxon>
        <taxon>Galerucinae</taxon>
        <taxon>Alticini</taxon>
        <taxon>Phyllotreta</taxon>
    </lineage>
</organism>
<keyword evidence="1" id="KW-0175">Coiled coil</keyword>
<sequence length="197" mass="22604">MYDSTNPGVHVLNRNHLQKEVWAGIFVDTGLTNLVVHESVVAPILKNASRLTLRDAARGATAPQVLPGLLKQLIDEPARFRLYSGRPSLVEPPPEIPIWCPPALPGSGEPALLDGCGRNKCKKKLKKYKRKYKKYKCKYKKYKKKAKKYKCKYKKCKRRCKSKKKKSKCKKKKSKCKKKSKFSKKKKPKCKKKCAKK</sequence>
<gene>
    <name evidence="3" type="ORF">PHYEVI_LOCUS4932</name>
</gene>
<accession>A0A9N9XNP3</accession>
<protein>
    <submittedName>
        <fullName evidence="3">Uncharacterized protein</fullName>
    </submittedName>
</protein>
<keyword evidence="4" id="KW-1185">Reference proteome</keyword>
<feature type="region of interest" description="Disordered" evidence="2">
    <location>
        <begin position="162"/>
        <end position="197"/>
    </location>
</feature>
<dbReference type="EMBL" id="OU900095">
    <property type="protein sequence ID" value="CAG9858543.1"/>
    <property type="molecule type" value="Genomic_DNA"/>
</dbReference>
<dbReference type="Proteomes" id="UP001153712">
    <property type="component" value="Chromosome 2"/>
</dbReference>
<name>A0A9N9XNP3_PHYSR</name>
<evidence type="ECO:0000313" key="3">
    <source>
        <dbReference type="EMBL" id="CAG9858543.1"/>
    </source>
</evidence>
<evidence type="ECO:0000313" key="4">
    <source>
        <dbReference type="Proteomes" id="UP001153712"/>
    </source>
</evidence>